<keyword evidence="1" id="KW-0812">Transmembrane</keyword>
<dbReference type="Proteomes" id="UP000191680">
    <property type="component" value="Unassembled WGS sequence"/>
</dbReference>
<gene>
    <name evidence="2" type="ORF">BUL40_06380</name>
</gene>
<comment type="caution">
    <text evidence="2">The sequence shown here is derived from an EMBL/GenBank/DDBJ whole genome shotgun (WGS) entry which is preliminary data.</text>
</comment>
<accession>A0A1V6LTE7</accession>
<keyword evidence="3" id="KW-1185">Reference proteome</keyword>
<evidence type="ECO:0000313" key="3">
    <source>
        <dbReference type="Proteomes" id="UP000191680"/>
    </source>
</evidence>
<protein>
    <submittedName>
        <fullName evidence="2">Uncharacterized protein</fullName>
    </submittedName>
</protein>
<organism evidence="2 3">
    <name type="scientific">Croceivirga radicis</name>
    <dbReference type="NCBI Taxonomy" id="1929488"/>
    <lineage>
        <taxon>Bacteria</taxon>
        <taxon>Pseudomonadati</taxon>
        <taxon>Bacteroidota</taxon>
        <taxon>Flavobacteriia</taxon>
        <taxon>Flavobacteriales</taxon>
        <taxon>Flavobacteriaceae</taxon>
        <taxon>Croceivirga</taxon>
    </lineage>
</organism>
<reference evidence="2 3" key="1">
    <citation type="submission" date="2016-12" db="EMBL/GenBank/DDBJ databases">
        <authorList>
            <person name="Song W.-J."/>
            <person name="Kurnit D.M."/>
        </authorList>
    </citation>
    <scope>NUCLEOTIDE SEQUENCE [LARGE SCALE GENOMIC DNA]</scope>
    <source>
        <strain evidence="2 3">HSG9</strain>
    </source>
</reference>
<feature type="transmembrane region" description="Helical" evidence="1">
    <location>
        <begin position="74"/>
        <end position="94"/>
    </location>
</feature>
<keyword evidence="1" id="KW-1133">Transmembrane helix</keyword>
<sequence>MELDKKIEVLLEKYFEANTTLAEEKLLRDYFAQDTIAEHLEAYRSMFGYFNKAKVDVYTKQVPLKPRRNVNFRWLSVAASVIVVIGLYFGQLGYRNYQEQKQLEQEQARYAYQQTKKALNLLAENFGKGTQKMAYLKTFEVSKDKIYNEN</sequence>
<dbReference type="EMBL" id="MTBC01000003">
    <property type="protein sequence ID" value="OQD43453.1"/>
    <property type="molecule type" value="Genomic_DNA"/>
</dbReference>
<dbReference type="OrthoDB" id="1098521at2"/>
<keyword evidence="1" id="KW-0472">Membrane</keyword>
<proteinExistence type="predicted"/>
<dbReference type="AlphaFoldDB" id="A0A1V6LTE7"/>
<evidence type="ECO:0000313" key="2">
    <source>
        <dbReference type="EMBL" id="OQD43453.1"/>
    </source>
</evidence>
<evidence type="ECO:0000256" key="1">
    <source>
        <dbReference type="SAM" id="Phobius"/>
    </source>
</evidence>
<name>A0A1V6LTE7_9FLAO</name>
<dbReference type="RefSeq" id="WP_010517932.1">
    <property type="nucleotide sequence ID" value="NZ_AFOE01000016.1"/>
</dbReference>